<dbReference type="Pfam" id="PF00665">
    <property type="entry name" value="rve"/>
    <property type="match status" value="1"/>
</dbReference>
<reference evidence="2 3" key="1">
    <citation type="submission" date="2009-06" db="EMBL/GenBank/DDBJ databases">
        <title>Complete sequence of Thermotogales bacterium TBF 19.5.1.</title>
        <authorList>
            <consortium name="US DOE Joint Genome Institute"/>
            <person name="Lucas S."/>
            <person name="Copeland A."/>
            <person name="Lapidus A."/>
            <person name="Glavina del Rio T."/>
            <person name="Tice H."/>
            <person name="Bruce D."/>
            <person name="Goodwin L."/>
            <person name="Pitluck S."/>
            <person name="Chertkov O."/>
            <person name="Brettin T."/>
            <person name="Detter J.C."/>
            <person name="Han C."/>
            <person name="Schmutz J."/>
            <person name="Larimer F."/>
            <person name="Land M."/>
            <person name="Hauser L."/>
            <person name="Kyrpides N."/>
            <person name="Ovchinnikova G."/>
            <person name="Noll K."/>
        </authorList>
    </citation>
    <scope>NUCLEOTIDE SEQUENCE [LARGE SCALE GENOMIC DNA]</scope>
    <source>
        <strain evidence="3">ATCC BAA-1733 / DSM 21960 / TBF 19.5.1</strain>
    </source>
</reference>
<dbReference type="KEGG" id="kol:Kole_1787"/>
<dbReference type="InterPro" id="IPR012337">
    <property type="entry name" value="RNaseH-like_sf"/>
</dbReference>
<sequence>MNWGFRVSFVLEVLEIPRSSYYRSKNPGFFLKGRRGRKERGYAFNVFGGITKDEEIEKLLLWFNAIESPLQEEYYLKYMGSKKIARYIRNVYGIIVNHKKLHRLRKKLGLVGKYKRRERHPYTRSRSITVTKANQLWEADITFVKTREDGNAAILNIIDVYDRSIVGTYVGKSCKKEHFIQLMKIAITKRAKPQIIRTDNGSQFKALDTGIYMNEENIIHEFGIVRNPDSQAFIESSFSSLKREFVRNNEFKNLEDLCEKLKVYLSFYNNLRPHGSLKYQTPRYYTEFSSQNEPVYVNP</sequence>
<organism evidence="2 3">
    <name type="scientific">Kosmotoga olearia (strain ATCC BAA-1733 / DSM 21960 / TBF 19.5.1)</name>
    <dbReference type="NCBI Taxonomy" id="521045"/>
    <lineage>
        <taxon>Bacteria</taxon>
        <taxon>Thermotogati</taxon>
        <taxon>Thermotogota</taxon>
        <taxon>Thermotogae</taxon>
        <taxon>Kosmotogales</taxon>
        <taxon>Kosmotogaceae</taxon>
        <taxon>Kosmotoga</taxon>
    </lineage>
</organism>
<gene>
    <name evidence="2" type="ordered locus">Kole_1787</name>
</gene>
<evidence type="ECO:0000259" key="1">
    <source>
        <dbReference type="PROSITE" id="PS50994"/>
    </source>
</evidence>
<feature type="domain" description="Integrase catalytic" evidence="1">
    <location>
        <begin position="117"/>
        <end position="290"/>
    </location>
</feature>
<dbReference type="Pfam" id="PF13333">
    <property type="entry name" value="rve_2"/>
    <property type="match status" value="1"/>
</dbReference>
<dbReference type="InterPro" id="IPR050900">
    <property type="entry name" value="Transposase_IS3/IS150/IS904"/>
</dbReference>
<dbReference type="GO" id="GO:0003676">
    <property type="term" value="F:nucleic acid binding"/>
    <property type="evidence" value="ECO:0007669"/>
    <property type="project" value="InterPro"/>
</dbReference>
<dbReference type="eggNOG" id="COG2801">
    <property type="taxonomic scope" value="Bacteria"/>
</dbReference>
<dbReference type="STRING" id="521045.Kole_1787"/>
<dbReference type="InterPro" id="IPR048020">
    <property type="entry name" value="Transpos_IS3"/>
</dbReference>
<dbReference type="SUPFAM" id="SSF53098">
    <property type="entry name" value="Ribonuclease H-like"/>
    <property type="match status" value="1"/>
</dbReference>
<dbReference type="PANTHER" id="PTHR46889">
    <property type="entry name" value="TRANSPOSASE INSF FOR INSERTION SEQUENCE IS3B-RELATED"/>
    <property type="match status" value="1"/>
</dbReference>
<proteinExistence type="predicted"/>
<evidence type="ECO:0000313" key="2">
    <source>
        <dbReference type="EMBL" id="ACR80472.1"/>
    </source>
</evidence>
<dbReference type="HOGENOM" id="CLU_027402_31_2_0"/>
<dbReference type="EMBL" id="CP001634">
    <property type="protein sequence ID" value="ACR80472.1"/>
    <property type="molecule type" value="Genomic_DNA"/>
</dbReference>
<name>C5CFX8_KOSOT</name>
<dbReference type="InterPro" id="IPR025948">
    <property type="entry name" value="HTH-like_dom"/>
</dbReference>
<dbReference type="Pfam" id="PF13276">
    <property type="entry name" value="HTH_21"/>
    <property type="match status" value="1"/>
</dbReference>
<dbReference type="GO" id="GO:0015074">
    <property type="term" value="P:DNA integration"/>
    <property type="evidence" value="ECO:0007669"/>
    <property type="project" value="InterPro"/>
</dbReference>
<dbReference type="PANTHER" id="PTHR46889:SF4">
    <property type="entry name" value="TRANSPOSASE INSO FOR INSERTION SEQUENCE ELEMENT IS911B-RELATED"/>
    <property type="match status" value="1"/>
</dbReference>
<dbReference type="PROSITE" id="PS50994">
    <property type="entry name" value="INTEGRASE"/>
    <property type="match status" value="1"/>
</dbReference>
<evidence type="ECO:0000313" key="3">
    <source>
        <dbReference type="Proteomes" id="UP000002382"/>
    </source>
</evidence>
<protein>
    <submittedName>
        <fullName evidence="2">Integrase catalytic region</fullName>
    </submittedName>
</protein>
<dbReference type="Gene3D" id="3.30.420.10">
    <property type="entry name" value="Ribonuclease H-like superfamily/Ribonuclease H"/>
    <property type="match status" value="1"/>
</dbReference>
<accession>C5CFX8</accession>
<keyword evidence="3" id="KW-1185">Reference proteome</keyword>
<reference evidence="2 3" key="2">
    <citation type="journal article" date="2011" name="J. Bacteriol.">
        <title>Genome Sequence of Kosmotoga olearia Strain TBF 19.5.1, a Thermophilic Bacterium with a Wide Growth Temperature Range, Isolated from the Troll B Oil Platform in the North Sea.</title>
        <authorList>
            <person name="Swithers K.S."/>
            <person name="Dipippo J.L."/>
            <person name="Bruce D.C."/>
            <person name="Detter C."/>
            <person name="Tapia R."/>
            <person name="Han S."/>
            <person name="Goodwin L.A."/>
            <person name="Han J."/>
            <person name="Woyke T."/>
            <person name="Pitluck S."/>
            <person name="Pennacchio L."/>
            <person name="Nolan M."/>
            <person name="Mikhailova N."/>
            <person name="Land M.L."/>
            <person name="Nesbo C.L."/>
            <person name="Gogarten J.P."/>
            <person name="Noll K.M."/>
        </authorList>
    </citation>
    <scope>NUCLEOTIDE SEQUENCE [LARGE SCALE GENOMIC DNA]</scope>
    <source>
        <strain evidence="3">ATCC BAA-1733 / DSM 21960 / TBF 19.5.1</strain>
    </source>
</reference>
<dbReference type="Proteomes" id="UP000002382">
    <property type="component" value="Chromosome"/>
</dbReference>
<dbReference type="InterPro" id="IPR036397">
    <property type="entry name" value="RNaseH_sf"/>
</dbReference>
<dbReference type="NCBIfam" id="NF033516">
    <property type="entry name" value="transpos_IS3"/>
    <property type="match status" value="1"/>
</dbReference>
<dbReference type="InterPro" id="IPR001584">
    <property type="entry name" value="Integrase_cat-core"/>
</dbReference>
<dbReference type="AlphaFoldDB" id="C5CFX8"/>